<proteinExistence type="predicted"/>
<feature type="region of interest" description="Disordered" evidence="1">
    <location>
        <begin position="44"/>
        <end position="117"/>
    </location>
</feature>
<keyword evidence="3" id="KW-1185">Reference proteome</keyword>
<name>A0A919SMU7_9ACTN</name>
<organism evidence="2 3">
    <name type="scientific">Actinoplanes auranticolor</name>
    <dbReference type="NCBI Taxonomy" id="47988"/>
    <lineage>
        <taxon>Bacteria</taxon>
        <taxon>Bacillati</taxon>
        <taxon>Actinomycetota</taxon>
        <taxon>Actinomycetes</taxon>
        <taxon>Micromonosporales</taxon>
        <taxon>Micromonosporaceae</taxon>
        <taxon>Actinoplanes</taxon>
    </lineage>
</organism>
<protein>
    <submittedName>
        <fullName evidence="2">Uncharacterized protein</fullName>
    </submittedName>
</protein>
<reference evidence="2" key="1">
    <citation type="submission" date="2021-03" db="EMBL/GenBank/DDBJ databases">
        <title>Whole genome shotgun sequence of Actinoplanes auranticolor NBRC 12245.</title>
        <authorList>
            <person name="Komaki H."/>
            <person name="Tamura T."/>
        </authorList>
    </citation>
    <scope>NUCLEOTIDE SEQUENCE</scope>
    <source>
        <strain evidence="2">NBRC 12245</strain>
    </source>
</reference>
<dbReference type="AlphaFoldDB" id="A0A919SMU7"/>
<dbReference type="Proteomes" id="UP000681340">
    <property type="component" value="Unassembled WGS sequence"/>
</dbReference>
<dbReference type="EMBL" id="BOQL01000056">
    <property type="protein sequence ID" value="GIM75322.1"/>
    <property type="molecule type" value="Genomic_DNA"/>
</dbReference>
<gene>
    <name evidence="2" type="ORF">Aau02nite_65350</name>
</gene>
<evidence type="ECO:0000313" key="2">
    <source>
        <dbReference type="EMBL" id="GIM75322.1"/>
    </source>
</evidence>
<comment type="caution">
    <text evidence="2">The sequence shown here is derived from an EMBL/GenBank/DDBJ whole genome shotgun (WGS) entry which is preliminary data.</text>
</comment>
<evidence type="ECO:0000313" key="3">
    <source>
        <dbReference type="Proteomes" id="UP000681340"/>
    </source>
</evidence>
<accession>A0A919SMU7</accession>
<evidence type="ECO:0000256" key="1">
    <source>
        <dbReference type="SAM" id="MobiDB-lite"/>
    </source>
</evidence>
<sequence>MRVHHARRDHVPGHVDHLGIRYVEILAHRDDDSIFDQQVTPWHHADGRIHGDNLSAAEKQTHGHDHDPFSSLSGQNEAEEHGETASTSSAELLPASNIDRARPCTVDGVLADHDRRH</sequence>
<feature type="compositionally biased region" description="Basic and acidic residues" evidence="1">
    <location>
        <begin position="59"/>
        <end position="68"/>
    </location>
</feature>